<dbReference type="KEGG" id="etd:ETAF_1782"/>
<dbReference type="SUPFAM" id="SSF53807">
    <property type="entry name" value="Helical backbone' metal receptor"/>
    <property type="match status" value="1"/>
</dbReference>
<protein>
    <submittedName>
        <fullName evidence="3">Putative periplasmic substrate-binding transport protein</fullName>
    </submittedName>
</protein>
<feature type="chain" id="PRO_5002607871" evidence="1">
    <location>
        <begin position="21"/>
        <end position="375"/>
    </location>
</feature>
<reference evidence="3 4" key="2">
    <citation type="journal article" date="2011" name="BMC Immunol.">
        <title>Comparison of static immersion and intravenous injection systems for exposure of zebrafish embryos to the natural pathogen Edwardsiella tarda.</title>
        <authorList>
            <person name="van Soest J.J."/>
            <person name="Stockhammer O.W."/>
            <person name="Ordas A."/>
            <person name="Bloemberg G.V."/>
            <person name="Spaink H.P."/>
            <person name="Meijer A.H."/>
        </authorList>
    </citation>
    <scope>NUCLEOTIDE SEQUENCE [LARGE SCALE GENOMIC DNA]</scope>
    <source>
        <strain evidence="3 4">FL6-60</strain>
    </source>
</reference>
<evidence type="ECO:0000313" key="4">
    <source>
        <dbReference type="Proteomes" id="UP000002230"/>
    </source>
</evidence>
<accession>A0A0H3DR80</accession>
<feature type="domain" description="Fe/B12 periplasmic-binding" evidence="2">
    <location>
        <begin position="41"/>
        <end position="345"/>
    </location>
</feature>
<evidence type="ECO:0000256" key="1">
    <source>
        <dbReference type="SAM" id="SignalP"/>
    </source>
</evidence>
<name>A0A0H3DR80_EDWTF</name>
<dbReference type="InterPro" id="IPR050902">
    <property type="entry name" value="ABC_Transporter_SBP"/>
</dbReference>
<feature type="signal peptide" evidence="1">
    <location>
        <begin position="1"/>
        <end position="20"/>
    </location>
</feature>
<dbReference type="Pfam" id="PF01497">
    <property type="entry name" value="Peripla_BP_2"/>
    <property type="match status" value="1"/>
</dbReference>
<evidence type="ECO:0000259" key="2">
    <source>
        <dbReference type="PROSITE" id="PS50983"/>
    </source>
</evidence>
<dbReference type="PANTHER" id="PTHR30535">
    <property type="entry name" value="VITAMIN B12-BINDING PROTEIN"/>
    <property type="match status" value="1"/>
</dbReference>
<dbReference type="PROSITE" id="PS50983">
    <property type="entry name" value="FE_B12_PBP"/>
    <property type="match status" value="1"/>
</dbReference>
<dbReference type="InterPro" id="IPR002491">
    <property type="entry name" value="ABC_transptr_periplasmic_BD"/>
</dbReference>
<organism evidence="3 4">
    <name type="scientific">Edwardsiella tarda (strain FL6-60)</name>
    <dbReference type="NCBI Taxonomy" id="718251"/>
    <lineage>
        <taxon>Bacteria</taxon>
        <taxon>Pseudomonadati</taxon>
        <taxon>Pseudomonadota</taxon>
        <taxon>Gammaproteobacteria</taxon>
        <taxon>Enterobacterales</taxon>
        <taxon>Hafniaceae</taxon>
        <taxon>Edwardsiella</taxon>
    </lineage>
</organism>
<sequence>MKLMFLSLALMLCVAAPLRAAPLTLTDLAGRQVTLNAPAQRIVLGDSRLLLALSLLHPGDPLRGIVAWDDSLRRRAPDMARRYAQAYPRLTQIPVFANPYRSDLSVEFLLPLRPELAIFDLGLLPRLRESGTLALLEKSGVATLFIDFRRQPLHNTVPSLRLLGQALGESANAERFIARYQQLQQRVQRRVATIPDAERPGVVFENHAGMTGDSCCAVFGRSGFGQFIEAAGGRNLLADRVPDGGGDVNLEQLIAVRPARYLLSGADWSQRGGLSLAVPLGYQATEASTRPRLQRLLTRRGFATLPAIRDGQVMAIYHQFYDSPFNVIALEAIAAFLHPARFADVDPRADLQTLYRQYAGVEEHGLFFLRADATP</sequence>
<dbReference type="PATRIC" id="fig|718251.5.peg.1847"/>
<dbReference type="AlphaFoldDB" id="A0A0H3DR80"/>
<gene>
    <name evidence="3" type="ordered locus">ETAF_1782</name>
</gene>
<keyword evidence="4" id="KW-1185">Reference proteome</keyword>
<evidence type="ECO:0000313" key="3">
    <source>
        <dbReference type="EMBL" id="ADM41890.1"/>
    </source>
</evidence>
<dbReference type="Proteomes" id="UP000002230">
    <property type="component" value="Chromosome"/>
</dbReference>
<keyword evidence="1" id="KW-0732">Signal</keyword>
<dbReference type="PANTHER" id="PTHR30535:SF34">
    <property type="entry name" value="MOLYBDATE-BINDING PROTEIN MOLA"/>
    <property type="match status" value="1"/>
</dbReference>
<proteinExistence type="predicted"/>
<reference evidence="4" key="1">
    <citation type="submission" date="2010-08" db="EMBL/GenBank/DDBJ databases">
        <title>Genome comparisons of Edwardsiella bacteria analysed using deep sequencing technology.</title>
        <authorList>
            <person name="van Soest J.J."/>
            <person name="Henkel C.V."/>
            <person name="Jansen H.J."/>
            <person name="van den Hondel C.A.M.J.J."/>
            <person name="Bloemberg G.V."/>
            <person name="Meijer A.H."/>
            <person name="Spaink H.P."/>
        </authorList>
    </citation>
    <scope>NUCLEOTIDE SEQUENCE [LARGE SCALE GENOMIC DNA]</scope>
    <source>
        <strain evidence="4">FL6-60</strain>
    </source>
</reference>
<dbReference type="Gene3D" id="3.40.50.1980">
    <property type="entry name" value="Nitrogenase molybdenum iron protein domain"/>
    <property type="match status" value="2"/>
</dbReference>
<dbReference type="EMBL" id="CP002154">
    <property type="protein sequence ID" value="ADM41890.1"/>
    <property type="molecule type" value="Genomic_DNA"/>
</dbReference>
<dbReference type="HOGENOM" id="CLU_038034_5_0_6"/>